<evidence type="ECO:0000313" key="2">
    <source>
        <dbReference type="EMBL" id="OWK45462.1"/>
    </source>
</evidence>
<evidence type="ECO:0000256" key="1">
    <source>
        <dbReference type="SAM" id="MobiDB-lite"/>
    </source>
</evidence>
<feature type="compositionally biased region" description="Basic and acidic residues" evidence="1">
    <location>
        <begin position="72"/>
        <end position="89"/>
    </location>
</feature>
<sequence>MSVNGTNAGDDHTSPTRNHSTTATPAAASRQHEAAKAEKAVPARDTEGDLPAAEIATIERRVELRGAAQLAPRHEGGGEYPRRRDRQLDRALLSG</sequence>
<comment type="caution">
    <text evidence="2">The sequence shown here is derived from an EMBL/GenBank/DDBJ whole genome shotgun (WGS) entry which is preliminary data.</text>
</comment>
<name>A0A225DVR5_9BACT</name>
<dbReference type="AlphaFoldDB" id="A0A225DVR5"/>
<feature type="region of interest" description="Disordered" evidence="1">
    <location>
        <begin position="1"/>
        <end position="54"/>
    </location>
</feature>
<feature type="compositionally biased region" description="Polar residues" evidence="1">
    <location>
        <begin position="15"/>
        <end position="24"/>
    </location>
</feature>
<feature type="compositionally biased region" description="Basic and acidic residues" evidence="1">
    <location>
        <begin position="30"/>
        <end position="47"/>
    </location>
</feature>
<dbReference type="EMBL" id="NIDE01000002">
    <property type="protein sequence ID" value="OWK45462.1"/>
    <property type="molecule type" value="Genomic_DNA"/>
</dbReference>
<gene>
    <name evidence="2" type="ORF">FRUB_01793</name>
</gene>
<reference evidence="3" key="1">
    <citation type="submission" date="2017-06" db="EMBL/GenBank/DDBJ databases">
        <title>Genome analysis of Fimbriiglobus ruber SP5, the first member of the order Planctomycetales with confirmed chitinolytic capability.</title>
        <authorList>
            <person name="Ravin N.V."/>
            <person name="Rakitin A.L."/>
            <person name="Ivanova A.A."/>
            <person name="Beletsky A.V."/>
            <person name="Kulichevskaya I.S."/>
            <person name="Mardanov A.V."/>
            <person name="Dedysh S.N."/>
        </authorList>
    </citation>
    <scope>NUCLEOTIDE SEQUENCE [LARGE SCALE GENOMIC DNA]</scope>
    <source>
        <strain evidence="3">SP5</strain>
    </source>
</reference>
<dbReference type="Proteomes" id="UP000214646">
    <property type="component" value="Unassembled WGS sequence"/>
</dbReference>
<proteinExistence type="predicted"/>
<protein>
    <submittedName>
        <fullName evidence="2">Uncharacterized protein</fullName>
    </submittedName>
</protein>
<keyword evidence="3" id="KW-1185">Reference proteome</keyword>
<evidence type="ECO:0000313" key="3">
    <source>
        <dbReference type="Proteomes" id="UP000214646"/>
    </source>
</evidence>
<feature type="region of interest" description="Disordered" evidence="1">
    <location>
        <begin position="66"/>
        <end position="95"/>
    </location>
</feature>
<organism evidence="2 3">
    <name type="scientific">Fimbriiglobus ruber</name>
    <dbReference type="NCBI Taxonomy" id="1908690"/>
    <lineage>
        <taxon>Bacteria</taxon>
        <taxon>Pseudomonadati</taxon>
        <taxon>Planctomycetota</taxon>
        <taxon>Planctomycetia</taxon>
        <taxon>Gemmatales</taxon>
        <taxon>Gemmataceae</taxon>
        <taxon>Fimbriiglobus</taxon>
    </lineage>
</organism>
<accession>A0A225DVR5</accession>